<evidence type="ECO:0000313" key="7">
    <source>
        <dbReference type="EMBL" id="SHH72092.1"/>
    </source>
</evidence>
<proteinExistence type="predicted"/>
<dbReference type="EMBL" id="FQXD01000012">
    <property type="protein sequence ID" value="SHH72092.1"/>
    <property type="molecule type" value="Genomic_DNA"/>
</dbReference>
<dbReference type="OrthoDB" id="517279at2"/>
<evidence type="ECO:0000259" key="6">
    <source>
        <dbReference type="Pfam" id="PF14464"/>
    </source>
</evidence>
<dbReference type="AlphaFoldDB" id="A0A1M5V9Z5"/>
<reference evidence="8" key="1">
    <citation type="submission" date="2016-11" db="EMBL/GenBank/DDBJ databases">
        <authorList>
            <person name="Varghese N."/>
            <person name="Submissions S."/>
        </authorList>
    </citation>
    <scope>NUCLEOTIDE SEQUENCE [LARGE SCALE GENOMIC DNA]</scope>
    <source>
        <strain evidence="8">CGMCC 1.6496</strain>
    </source>
</reference>
<organism evidence="7 8">
    <name type="scientific">Virgibacillus chiguensis</name>
    <dbReference type="NCBI Taxonomy" id="411959"/>
    <lineage>
        <taxon>Bacteria</taxon>
        <taxon>Bacillati</taxon>
        <taxon>Bacillota</taxon>
        <taxon>Bacilli</taxon>
        <taxon>Bacillales</taxon>
        <taxon>Bacillaceae</taxon>
        <taxon>Virgibacillus</taxon>
    </lineage>
</organism>
<dbReference type="GO" id="GO:0006508">
    <property type="term" value="P:proteolysis"/>
    <property type="evidence" value="ECO:0007669"/>
    <property type="project" value="UniProtKB-KW"/>
</dbReference>
<feature type="domain" description="JAB" evidence="6">
    <location>
        <begin position="30"/>
        <end position="135"/>
    </location>
</feature>
<keyword evidence="8" id="KW-1185">Reference proteome</keyword>
<keyword evidence="3" id="KW-0378">Hydrolase</keyword>
<keyword evidence="5" id="KW-0482">Metalloprotease</keyword>
<dbReference type="Proteomes" id="UP000184079">
    <property type="component" value="Unassembled WGS sequence"/>
</dbReference>
<sequence>MISIKWEKVVIQIEEQVIKVIQNMRQDSPADKESGGMLIGSVLTDSRDTVLRDYTFPQKEDFQSRYRFIRREDSHNALLQKKWKESNRTVMYLGEWHTHPEMDPHYSQQDHKNWKKLLRESKTFSDYLVFIIGGINIYGVWVGNRENEKIELVFKGAYNK</sequence>
<keyword evidence="2" id="KW-0479">Metal-binding</keyword>
<dbReference type="SUPFAM" id="SSF102712">
    <property type="entry name" value="JAB1/MPN domain"/>
    <property type="match status" value="1"/>
</dbReference>
<name>A0A1M5V9Z5_9BACI</name>
<keyword evidence="4" id="KW-0862">Zinc</keyword>
<evidence type="ECO:0000256" key="1">
    <source>
        <dbReference type="ARBA" id="ARBA00022670"/>
    </source>
</evidence>
<accession>A0A1M5V9Z5</accession>
<dbReference type="RefSeq" id="WP_084723674.1">
    <property type="nucleotide sequence ID" value="NZ_FQXD01000012.1"/>
</dbReference>
<evidence type="ECO:0000256" key="3">
    <source>
        <dbReference type="ARBA" id="ARBA00022801"/>
    </source>
</evidence>
<dbReference type="InterPro" id="IPR028090">
    <property type="entry name" value="JAB_dom_prok"/>
</dbReference>
<evidence type="ECO:0000256" key="4">
    <source>
        <dbReference type="ARBA" id="ARBA00022833"/>
    </source>
</evidence>
<protein>
    <submittedName>
        <fullName evidence="7">Integrative and conjugative element protein, VC0181 family</fullName>
    </submittedName>
</protein>
<gene>
    <name evidence="7" type="ORF">SAMN05421807_1128</name>
</gene>
<dbReference type="Pfam" id="PF14464">
    <property type="entry name" value="Prok-JAB"/>
    <property type="match status" value="1"/>
</dbReference>
<evidence type="ECO:0000256" key="2">
    <source>
        <dbReference type="ARBA" id="ARBA00022723"/>
    </source>
</evidence>
<dbReference type="GO" id="GO:0046872">
    <property type="term" value="F:metal ion binding"/>
    <property type="evidence" value="ECO:0007669"/>
    <property type="project" value="UniProtKB-KW"/>
</dbReference>
<evidence type="ECO:0000313" key="8">
    <source>
        <dbReference type="Proteomes" id="UP000184079"/>
    </source>
</evidence>
<dbReference type="GO" id="GO:0008237">
    <property type="term" value="F:metallopeptidase activity"/>
    <property type="evidence" value="ECO:0007669"/>
    <property type="project" value="UniProtKB-KW"/>
</dbReference>
<evidence type="ECO:0000256" key="5">
    <source>
        <dbReference type="ARBA" id="ARBA00023049"/>
    </source>
</evidence>
<keyword evidence="1" id="KW-0645">Protease</keyword>
<dbReference type="Gene3D" id="3.40.140.10">
    <property type="entry name" value="Cytidine Deaminase, domain 2"/>
    <property type="match status" value="1"/>
</dbReference>